<keyword evidence="4" id="KW-1185">Reference proteome</keyword>
<dbReference type="Gene3D" id="1.10.10.60">
    <property type="entry name" value="Homeodomain-like"/>
    <property type="match status" value="1"/>
</dbReference>
<evidence type="ECO:0000259" key="2">
    <source>
        <dbReference type="Pfam" id="PF03221"/>
    </source>
</evidence>
<dbReference type="InterPro" id="IPR006600">
    <property type="entry name" value="HTH_CenpB_DNA-bd_dom"/>
</dbReference>
<accession>A0A9D4CJQ2</accession>
<dbReference type="InterPro" id="IPR009057">
    <property type="entry name" value="Homeodomain-like_sf"/>
</dbReference>
<dbReference type="Pfam" id="PF03221">
    <property type="entry name" value="HTH_Tnp_Tc5"/>
    <property type="match status" value="1"/>
</dbReference>
<dbReference type="SUPFAM" id="SSF46689">
    <property type="entry name" value="Homeodomain-like"/>
    <property type="match status" value="1"/>
</dbReference>
<evidence type="ECO:0000313" key="3">
    <source>
        <dbReference type="EMBL" id="KAH3725723.1"/>
    </source>
</evidence>
<protein>
    <recommendedName>
        <fullName evidence="2">HTH CENPB-type domain-containing protein</fullName>
    </recommendedName>
</protein>
<organism evidence="3 4">
    <name type="scientific">Dreissena polymorpha</name>
    <name type="common">Zebra mussel</name>
    <name type="synonym">Mytilus polymorpha</name>
    <dbReference type="NCBI Taxonomy" id="45954"/>
    <lineage>
        <taxon>Eukaryota</taxon>
        <taxon>Metazoa</taxon>
        <taxon>Spiralia</taxon>
        <taxon>Lophotrochozoa</taxon>
        <taxon>Mollusca</taxon>
        <taxon>Bivalvia</taxon>
        <taxon>Autobranchia</taxon>
        <taxon>Heteroconchia</taxon>
        <taxon>Euheterodonta</taxon>
        <taxon>Imparidentia</taxon>
        <taxon>Neoheterodontei</taxon>
        <taxon>Myida</taxon>
        <taxon>Dreissenoidea</taxon>
        <taxon>Dreissenidae</taxon>
        <taxon>Dreissena</taxon>
    </lineage>
</organism>
<dbReference type="Proteomes" id="UP000828390">
    <property type="component" value="Unassembled WGS sequence"/>
</dbReference>
<evidence type="ECO:0000313" key="4">
    <source>
        <dbReference type="Proteomes" id="UP000828390"/>
    </source>
</evidence>
<sequence>MEEYESNKNVSSKRPKFDTKYSGLNDLGFLSGSSRLRLGMLFFSGPMIQEKAKKFAGELGLNDFKGSNGWLG</sequence>
<gene>
    <name evidence="3" type="ORF">DPMN_051572</name>
</gene>
<keyword evidence="1" id="KW-0238">DNA-binding</keyword>
<reference evidence="3" key="2">
    <citation type="submission" date="2020-11" db="EMBL/GenBank/DDBJ databases">
        <authorList>
            <person name="McCartney M.A."/>
            <person name="Auch B."/>
            <person name="Kono T."/>
            <person name="Mallez S."/>
            <person name="Becker A."/>
            <person name="Gohl D.M."/>
            <person name="Silverstein K.A.T."/>
            <person name="Koren S."/>
            <person name="Bechman K.B."/>
            <person name="Herman A."/>
            <person name="Abrahante J.E."/>
            <person name="Garbe J."/>
        </authorList>
    </citation>
    <scope>NUCLEOTIDE SEQUENCE</scope>
    <source>
        <strain evidence="3">Duluth1</strain>
        <tissue evidence="3">Whole animal</tissue>
    </source>
</reference>
<dbReference type="EMBL" id="JAIWYP010000012">
    <property type="protein sequence ID" value="KAH3725723.1"/>
    <property type="molecule type" value="Genomic_DNA"/>
</dbReference>
<name>A0A9D4CJQ2_DREPO</name>
<reference evidence="3" key="1">
    <citation type="journal article" date="2019" name="bioRxiv">
        <title>The Genome of the Zebra Mussel, Dreissena polymorpha: A Resource for Invasive Species Research.</title>
        <authorList>
            <person name="McCartney M.A."/>
            <person name="Auch B."/>
            <person name="Kono T."/>
            <person name="Mallez S."/>
            <person name="Zhang Y."/>
            <person name="Obille A."/>
            <person name="Becker A."/>
            <person name="Abrahante J.E."/>
            <person name="Garbe J."/>
            <person name="Badalamenti J.P."/>
            <person name="Herman A."/>
            <person name="Mangelson H."/>
            <person name="Liachko I."/>
            <person name="Sullivan S."/>
            <person name="Sone E.D."/>
            <person name="Koren S."/>
            <person name="Silverstein K.A.T."/>
            <person name="Beckman K.B."/>
            <person name="Gohl D.M."/>
        </authorList>
    </citation>
    <scope>NUCLEOTIDE SEQUENCE</scope>
    <source>
        <strain evidence="3">Duluth1</strain>
        <tissue evidence="3">Whole animal</tissue>
    </source>
</reference>
<proteinExistence type="predicted"/>
<feature type="domain" description="HTH CENPB-type" evidence="2">
    <location>
        <begin position="44"/>
        <end position="71"/>
    </location>
</feature>
<comment type="caution">
    <text evidence="3">The sequence shown here is derived from an EMBL/GenBank/DDBJ whole genome shotgun (WGS) entry which is preliminary data.</text>
</comment>
<dbReference type="GO" id="GO:0003677">
    <property type="term" value="F:DNA binding"/>
    <property type="evidence" value="ECO:0007669"/>
    <property type="project" value="UniProtKB-KW"/>
</dbReference>
<evidence type="ECO:0000256" key="1">
    <source>
        <dbReference type="ARBA" id="ARBA00023125"/>
    </source>
</evidence>
<dbReference type="AlphaFoldDB" id="A0A9D4CJQ2"/>